<gene>
    <name evidence="9" type="primary">Grhl1</name>
    <name evidence="9" type="ORF">SAPAEN_R06568</name>
</gene>
<dbReference type="AlphaFoldDB" id="A0A7K7SKL7"/>
<dbReference type="InterPro" id="IPR007604">
    <property type="entry name" value="CP2"/>
</dbReference>
<dbReference type="PANTHER" id="PTHR11037:SF16">
    <property type="entry name" value="GRAINYHEAD-LIKE PROTEIN 1 HOMOLOG"/>
    <property type="match status" value="1"/>
</dbReference>
<dbReference type="PANTHER" id="PTHR11037">
    <property type="entry name" value="TRANSCRIPTION FACTOR CP2"/>
    <property type="match status" value="1"/>
</dbReference>
<evidence type="ECO:0000256" key="2">
    <source>
        <dbReference type="ARBA" id="ARBA00023015"/>
    </source>
</evidence>
<feature type="region of interest" description="Disordered" evidence="7">
    <location>
        <begin position="69"/>
        <end position="89"/>
    </location>
</feature>
<dbReference type="Pfam" id="PF04516">
    <property type="entry name" value="CP2"/>
    <property type="match status" value="1"/>
</dbReference>
<keyword evidence="10" id="KW-1185">Reference proteome</keyword>
<keyword evidence="2" id="KW-0805">Transcription regulation</keyword>
<accession>A0A7K7SKL7</accession>
<proteinExistence type="predicted"/>
<dbReference type="InterPro" id="IPR040167">
    <property type="entry name" value="TF_CP2-like"/>
</dbReference>
<comment type="caution">
    <text evidence="9">The sequence shown here is derived from an EMBL/GenBank/DDBJ whole genome shotgun (WGS) entry which is preliminary data.</text>
</comment>
<name>A0A7K7SKL7_9TYRA</name>
<dbReference type="GO" id="GO:0005634">
    <property type="term" value="C:nucleus"/>
    <property type="evidence" value="ECO:0007669"/>
    <property type="project" value="UniProtKB-SubCell"/>
</dbReference>
<feature type="non-terminal residue" evidence="9">
    <location>
        <position position="1"/>
    </location>
</feature>
<organism evidence="9 10">
    <name type="scientific">Sapayoa aenigma</name>
    <name type="common">broad-billed sapayoa</name>
    <dbReference type="NCBI Taxonomy" id="239371"/>
    <lineage>
        <taxon>Eukaryota</taxon>
        <taxon>Metazoa</taxon>
        <taxon>Chordata</taxon>
        <taxon>Craniata</taxon>
        <taxon>Vertebrata</taxon>
        <taxon>Euteleostomi</taxon>
        <taxon>Archelosauria</taxon>
        <taxon>Archosauria</taxon>
        <taxon>Dinosauria</taxon>
        <taxon>Saurischia</taxon>
        <taxon>Theropoda</taxon>
        <taxon>Coelurosauria</taxon>
        <taxon>Aves</taxon>
        <taxon>Neognathae</taxon>
        <taxon>Neoaves</taxon>
        <taxon>Telluraves</taxon>
        <taxon>Australaves</taxon>
        <taxon>Passeriformes</taxon>
        <taxon>Tyrannidae</taxon>
        <taxon>Sapayoa</taxon>
    </lineage>
</organism>
<dbReference type="PROSITE" id="PS51968">
    <property type="entry name" value="GRH_CP2_DB"/>
    <property type="match status" value="1"/>
</dbReference>
<dbReference type="GO" id="GO:0000978">
    <property type="term" value="F:RNA polymerase II cis-regulatory region sequence-specific DNA binding"/>
    <property type="evidence" value="ECO:0007669"/>
    <property type="project" value="TreeGrafter"/>
</dbReference>
<evidence type="ECO:0000313" key="9">
    <source>
        <dbReference type="EMBL" id="NXA05125.1"/>
    </source>
</evidence>
<comment type="subcellular location">
    <subcellularLocation>
        <location evidence="1 6">Nucleus</location>
    </subcellularLocation>
</comment>
<protein>
    <submittedName>
        <fullName evidence="9">GRHL1 protein</fullName>
    </submittedName>
</protein>
<keyword evidence="5 6" id="KW-0539">Nucleus</keyword>
<evidence type="ECO:0000256" key="7">
    <source>
        <dbReference type="SAM" id="MobiDB-lite"/>
    </source>
</evidence>
<evidence type="ECO:0000313" key="10">
    <source>
        <dbReference type="Proteomes" id="UP000589485"/>
    </source>
</evidence>
<evidence type="ECO:0000256" key="5">
    <source>
        <dbReference type="ARBA" id="ARBA00023242"/>
    </source>
</evidence>
<reference evidence="9 10" key="1">
    <citation type="submission" date="2019-09" db="EMBL/GenBank/DDBJ databases">
        <title>Bird 10,000 Genomes (B10K) Project - Family phase.</title>
        <authorList>
            <person name="Zhang G."/>
        </authorList>
    </citation>
    <scope>NUCLEOTIDE SEQUENCE [LARGE SCALE GENOMIC DNA]</scope>
    <source>
        <strain evidence="9">B10K-DU-030-41</strain>
        <tissue evidence="9">Muscle</tissue>
    </source>
</reference>
<keyword evidence="4" id="KW-0804">Transcription</keyword>
<evidence type="ECO:0000256" key="4">
    <source>
        <dbReference type="ARBA" id="ARBA00023163"/>
    </source>
</evidence>
<evidence type="ECO:0000256" key="3">
    <source>
        <dbReference type="ARBA" id="ARBA00023125"/>
    </source>
</evidence>
<keyword evidence="3 6" id="KW-0238">DNA-binding</keyword>
<dbReference type="InterPro" id="IPR057520">
    <property type="entry name" value="GRHL1/CP2_C"/>
</dbReference>
<feature type="region of interest" description="Disordered" evidence="7">
    <location>
        <begin position="184"/>
        <end position="205"/>
    </location>
</feature>
<evidence type="ECO:0000256" key="1">
    <source>
        <dbReference type="ARBA" id="ARBA00004123"/>
    </source>
</evidence>
<dbReference type="Proteomes" id="UP000589485">
    <property type="component" value="Unassembled WGS sequence"/>
</dbReference>
<dbReference type="EMBL" id="VZSY01000042">
    <property type="protein sequence ID" value="NXA05125.1"/>
    <property type="molecule type" value="Genomic_DNA"/>
</dbReference>
<evidence type="ECO:0000259" key="8">
    <source>
        <dbReference type="PROSITE" id="PS51968"/>
    </source>
</evidence>
<sequence length="622" mass="71001">KRPVLVLQNDSLYSQRRPYTNEDEAWKTFLENPLTAATKAMMSINGDEDSAAALGLLYDYYKVPRERRSSTAKPEVEHPEQDHSKRNSIPNVTEQSLISAGENRVQVLKNVPFNIVLPHTPQMGMDKRGHLTTPDTTVTVSIATMPTHSIKTETQPHGFAVGIPPSVYHPEPPERVVVFDRNLNPDQFSSNTQPQNSQRRTPDSTFSETFKEGVQEVFFPTELNLRMANMNSEDYVFDSISGNNFEYTLEASKSLRQKPGDSTMTYLNKGQFYPITLKEVSSSEGIHHPISKVRSVIMVVFAEDKTREDQLRHWKYWHSRQHTAKQRCIDIADYKESFNTISNIEEIAYNAISFTWDINEEAKVFISVNCLSTDFSSQKGVKGLPLNLQIDTYSYNNRSNKPVHRAYCQIKVFCDKGAERKIRDEERKQSKRKGKCTDPSSQLNAFSDVKVPMLPSHKRTDITIFKPFMDLDTQPVLFIPDVHFANLQRGAHVLPVASEELEGESSNLKRGAYIGEEDFIATPNKMTRIEEPKRVLLYVRKESEEVFDALMLKTPSLKGLMEAISDKYDVPFDKIGKIFKKCKKGILVNMDDNIVKHYSNEDTFQLQIEEVGGSYKLTLTEI</sequence>
<dbReference type="OrthoDB" id="7680836at2759"/>
<dbReference type="Pfam" id="PF25416">
    <property type="entry name" value="GRHL1_C"/>
    <property type="match status" value="1"/>
</dbReference>
<feature type="domain" description="Grh/CP2 DB" evidence="8">
    <location>
        <begin position="241"/>
        <end position="479"/>
    </location>
</feature>
<dbReference type="GO" id="GO:0001228">
    <property type="term" value="F:DNA-binding transcription activator activity, RNA polymerase II-specific"/>
    <property type="evidence" value="ECO:0007669"/>
    <property type="project" value="TreeGrafter"/>
</dbReference>
<feature type="non-terminal residue" evidence="9">
    <location>
        <position position="622"/>
    </location>
</feature>
<feature type="compositionally biased region" description="Basic and acidic residues" evidence="7">
    <location>
        <begin position="69"/>
        <end position="85"/>
    </location>
</feature>
<evidence type="ECO:0000256" key="6">
    <source>
        <dbReference type="PROSITE-ProRule" id="PRU01313"/>
    </source>
</evidence>